<feature type="region of interest" description="Disordered" evidence="1">
    <location>
        <begin position="1"/>
        <end position="41"/>
    </location>
</feature>
<reference evidence="2 3" key="1">
    <citation type="submission" date="2024-03" db="EMBL/GenBank/DDBJ databases">
        <title>Adaptation during the transition from Ophiocordyceps entomopathogen to insect associate is accompanied by gene loss and intensified selection.</title>
        <authorList>
            <person name="Ward C.M."/>
            <person name="Onetto C.A."/>
            <person name="Borneman A.R."/>
        </authorList>
    </citation>
    <scope>NUCLEOTIDE SEQUENCE [LARGE SCALE GENOMIC DNA]</scope>
    <source>
        <strain evidence="2">AWRI1</strain>
        <tissue evidence="2">Single Adult Female</tissue>
    </source>
</reference>
<accession>A0AAN9TBP8</accession>
<proteinExistence type="predicted"/>
<evidence type="ECO:0000256" key="1">
    <source>
        <dbReference type="SAM" id="MobiDB-lite"/>
    </source>
</evidence>
<organism evidence="2 3">
    <name type="scientific">Parthenolecanium corni</name>
    <dbReference type="NCBI Taxonomy" id="536013"/>
    <lineage>
        <taxon>Eukaryota</taxon>
        <taxon>Metazoa</taxon>
        <taxon>Ecdysozoa</taxon>
        <taxon>Arthropoda</taxon>
        <taxon>Hexapoda</taxon>
        <taxon>Insecta</taxon>
        <taxon>Pterygota</taxon>
        <taxon>Neoptera</taxon>
        <taxon>Paraneoptera</taxon>
        <taxon>Hemiptera</taxon>
        <taxon>Sternorrhyncha</taxon>
        <taxon>Coccoidea</taxon>
        <taxon>Coccidae</taxon>
        <taxon>Parthenolecanium</taxon>
    </lineage>
</organism>
<comment type="caution">
    <text evidence="2">The sequence shown here is derived from an EMBL/GenBank/DDBJ whole genome shotgun (WGS) entry which is preliminary data.</text>
</comment>
<name>A0AAN9TBP8_9HEMI</name>
<dbReference type="AlphaFoldDB" id="A0AAN9TBP8"/>
<evidence type="ECO:0000313" key="3">
    <source>
        <dbReference type="Proteomes" id="UP001367676"/>
    </source>
</evidence>
<sequence length="122" mass="14057">MEDEPEGERREAQGATDKVMRIRDSQAQRAEKRKRQMGSMTLNERFKGYHYAIMAAAAAATQTKTSRSGEMARVIVLEGDKKKSEGKRYMRKTRQLQRPLENWRSENQRRAADRKTAASDHG</sequence>
<gene>
    <name evidence="2" type="ORF">V9T40_000474</name>
</gene>
<dbReference type="EMBL" id="JBBCAQ010000034">
    <property type="protein sequence ID" value="KAK7579845.1"/>
    <property type="molecule type" value="Genomic_DNA"/>
</dbReference>
<feature type="region of interest" description="Disordered" evidence="1">
    <location>
        <begin position="82"/>
        <end position="122"/>
    </location>
</feature>
<keyword evidence="3" id="KW-1185">Reference proteome</keyword>
<evidence type="ECO:0000313" key="2">
    <source>
        <dbReference type="EMBL" id="KAK7579845.1"/>
    </source>
</evidence>
<feature type="compositionally biased region" description="Basic and acidic residues" evidence="1">
    <location>
        <begin position="101"/>
        <end position="122"/>
    </location>
</feature>
<protein>
    <submittedName>
        <fullName evidence="2">Uncharacterized protein</fullName>
    </submittedName>
</protein>
<feature type="compositionally biased region" description="Basic and acidic residues" evidence="1">
    <location>
        <begin position="7"/>
        <end position="30"/>
    </location>
</feature>
<dbReference type="Proteomes" id="UP001367676">
    <property type="component" value="Unassembled WGS sequence"/>
</dbReference>